<dbReference type="Proteomes" id="UP000317977">
    <property type="component" value="Unassembled WGS sequence"/>
</dbReference>
<keyword evidence="2" id="KW-1185">Reference proteome</keyword>
<dbReference type="RefSeq" id="WP_186776234.1">
    <property type="nucleotide sequence ID" value="NZ_SJPX01000003.1"/>
</dbReference>
<evidence type="ECO:0000313" key="2">
    <source>
        <dbReference type="Proteomes" id="UP000317977"/>
    </source>
</evidence>
<name>A0A5C6EQ35_9BACT</name>
<organism evidence="1 2">
    <name type="scientific">Rubripirellula reticaptiva</name>
    <dbReference type="NCBI Taxonomy" id="2528013"/>
    <lineage>
        <taxon>Bacteria</taxon>
        <taxon>Pseudomonadati</taxon>
        <taxon>Planctomycetota</taxon>
        <taxon>Planctomycetia</taxon>
        <taxon>Pirellulales</taxon>
        <taxon>Pirellulaceae</taxon>
        <taxon>Rubripirellula</taxon>
    </lineage>
</organism>
<evidence type="ECO:0000313" key="1">
    <source>
        <dbReference type="EMBL" id="TWU51232.1"/>
    </source>
</evidence>
<accession>A0A5C6EQ35</accession>
<reference evidence="1 2" key="1">
    <citation type="submission" date="2019-02" db="EMBL/GenBank/DDBJ databases">
        <title>Deep-cultivation of Planctomycetes and their phenomic and genomic characterization uncovers novel biology.</title>
        <authorList>
            <person name="Wiegand S."/>
            <person name="Jogler M."/>
            <person name="Boedeker C."/>
            <person name="Pinto D."/>
            <person name="Vollmers J."/>
            <person name="Rivas-Marin E."/>
            <person name="Kohn T."/>
            <person name="Peeters S.H."/>
            <person name="Heuer A."/>
            <person name="Rast P."/>
            <person name="Oberbeckmann S."/>
            <person name="Bunk B."/>
            <person name="Jeske O."/>
            <person name="Meyerdierks A."/>
            <person name="Storesund J.E."/>
            <person name="Kallscheuer N."/>
            <person name="Luecker S."/>
            <person name="Lage O.M."/>
            <person name="Pohl T."/>
            <person name="Merkel B.J."/>
            <person name="Hornburger P."/>
            <person name="Mueller R.-W."/>
            <person name="Bruemmer F."/>
            <person name="Labrenz M."/>
            <person name="Spormann A.M."/>
            <person name="Op Den Camp H."/>
            <person name="Overmann J."/>
            <person name="Amann R."/>
            <person name="Jetten M.S.M."/>
            <person name="Mascher T."/>
            <person name="Medema M.H."/>
            <person name="Devos D.P."/>
            <person name="Kaster A.-K."/>
            <person name="Ovreas L."/>
            <person name="Rohde M."/>
            <person name="Galperin M.Y."/>
            <person name="Jogler C."/>
        </authorList>
    </citation>
    <scope>NUCLEOTIDE SEQUENCE [LARGE SCALE GENOMIC DNA]</scope>
    <source>
        <strain evidence="1 2">Poly59</strain>
    </source>
</reference>
<protein>
    <submittedName>
        <fullName evidence="1">Uncharacterized protein</fullName>
    </submittedName>
</protein>
<dbReference type="EMBL" id="SJPX01000003">
    <property type="protein sequence ID" value="TWU51232.1"/>
    <property type="molecule type" value="Genomic_DNA"/>
</dbReference>
<sequence length="126" mass="14101">MADQSSSNPNRLQRTVQIELGELLDHVIQVDRSSHLLRRGRELILHGREIARKPSCRIDGDPASEPNLVGHAIRSRSFDVKEADVAVVVAVLNVKWTAKLIVSDLDSSLSAKITMPTRLHNGWYRT</sequence>
<proteinExistence type="predicted"/>
<comment type="caution">
    <text evidence="1">The sequence shown here is derived from an EMBL/GenBank/DDBJ whole genome shotgun (WGS) entry which is preliminary data.</text>
</comment>
<dbReference type="AlphaFoldDB" id="A0A5C6EQ35"/>
<gene>
    <name evidence="1" type="ORF">Poly59_28240</name>
</gene>